<feature type="compositionally biased region" description="Polar residues" evidence="5">
    <location>
        <begin position="498"/>
        <end position="514"/>
    </location>
</feature>
<evidence type="ECO:0000256" key="4">
    <source>
        <dbReference type="PROSITE-ProRule" id="PRU00175"/>
    </source>
</evidence>
<evidence type="ECO:0000313" key="8">
    <source>
        <dbReference type="Proteomes" id="UP000054558"/>
    </source>
</evidence>
<feature type="region of interest" description="Disordered" evidence="5">
    <location>
        <begin position="296"/>
        <end position="357"/>
    </location>
</feature>
<feature type="region of interest" description="Disordered" evidence="5">
    <location>
        <begin position="473"/>
        <end position="541"/>
    </location>
</feature>
<keyword evidence="1" id="KW-0479">Metal-binding</keyword>
<keyword evidence="3" id="KW-0862">Zinc</keyword>
<dbReference type="SMART" id="SM00184">
    <property type="entry name" value="RING"/>
    <property type="match status" value="1"/>
</dbReference>
<evidence type="ECO:0000256" key="1">
    <source>
        <dbReference type="ARBA" id="ARBA00022723"/>
    </source>
</evidence>
<dbReference type="Pfam" id="PF13920">
    <property type="entry name" value="zf-C3HC4_3"/>
    <property type="match status" value="1"/>
</dbReference>
<dbReference type="InterPro" id="IPR013083">
    <property type="entry name" value="Znf_RING/FYVE/PHD"/>
</dbReference>
<protein>
    <recommendedName>
        <fullName evidence="6">RING-type domain-containing protein</fullName>
    </recommendedName>
</protein>
<dbReference type="PANTHER" id="PTHR46858:SF5">
    <property type="entry name" value="E3 UBIQUITIN-PROTEIN LIGASE APD1-RELATED"/>
    <property type="match status" value="1"/>
</dbReference>
<dbReference type="PROSITE" id="PS50089">
    <property type="entry name" value="ZF_RING_2"/>
    <property type="match status" value="1"/>
</dbReference>
<evidence type="ECO:0000256" key="2">
    <source>
        <dbReference type="ARBA" id="ARBA00022771"/>
    </source>
</evidence>
<evidence type="ECO:0000256" key="3">
    <source>
        <dbReference type="ARBA" id="ARBA00022833"/>
    </source>
</evidence>
<evidence type="ECO:0000313" key="7">
    <source>
        <dbReference type="EMBL" id="GAQ89023.1"/>
    </source>
</evidence>
<dbReference type="Gene3D" id="3.30.40.10">
    <property type="entry name" value="Zinc/RING finger domain, C3HC4 (zinc finger)"/>
    <property type="match status" value="1"/>
</dbReference>
<sequence length="703" mass="76360">MMSDSEESDVAHKGHGMKDHPPHGNRLSNGEMCARCGEVHWHCGTLEEVAIETSLSCIRHLAPMRAFHMEVADLYLQLLKDGWMEEGDDGADWAELGTDLVIKWIANLVQDGTMDRFSSKAIMKVFGKDVSDFTRMAAKRAARVHLAAVTVVSDYLSELFPSLWRKKLNLKGLSLLKRRVAVAQAVHKHCQNVVWDGSRGTLIGTVGPLCRKVLNFDMDEVDRLMVKIKTELKQTRLLEDASGMGHPSERESVSPPKARVNGHRESVVDEKAEQASKAIADALMATEEANKRLTDAIASGDPDQMQAAVTSGDRADPSVRKAATKAMRKARVERQQAEAARQKELERKQKEAEEAERAEAAARALALTKLSKKKAPTPVSNKYAALEEKDDAAGLKKKKAAKSKPSDSKADTGAGALWKEARRSGLESVRSTPAAEGTRERSGNEDLTWDAMALKYNGFNSHHAAPSTEELLKRLQESESQGAALQSSSGEWGQSWQTNVPPLSEAQSATSLSSGRGAGESFWGTEPVSEPMKRTDSSQTGGVAPANGGLPHTQAAPVGNGVYKEFLTEAEQDFWKPVISPSAGVSSFPPSFSQSVADLQLKSKGSWGEPAGPHRPANGQYIEAPMSASTASRKTESRGGGGGRIPRDDEEECVICWDGPRNALYLPCGHARFCYPCAMQTFEAGQPCPVCRSSISWVQQIFD</sequence>
<dbReference type="Proteomes" id="UP000054558">
    <property type="component" value="Unassembled WGS sequence"/>
</dbReference>
<dbReference type="OrthoDB" id="3045089at2759"/>
<keyword evidence="2 4" id="KW-0863">Zinc-finger</keyword>
<proteinExistence type="predicted"/>
<reference evidence="7 8" key="1">
    <citation type="journal article" date="2014" name="Nat. Commun.">
        <title>Klebsormidium flaccidum genome reveals primary factors for plant terrestrial adaptation.</title>
        <authorList>
            <person name="Hori K."/>
            <person name="Maruyama F."/>
            <person name="Fujisawa T."/>
            <person name="Togashi T."/>
            <person name="Yamamoto N."/>
            <person name="Seo M."/>
            <person name="Sato S."/>
            <person name="Yamada T."/>
            <person name="Mori H."/>
            <person name="Tajima N."/>
            <person name="Moriyama T."/>
            <person name="Ikeuchi M."/>
            <person name="Watanabe M."/>
            <person name="Wada H."/>
            <person name="Kobayashi K."/>
            <person name="Saito M."/>
            <person name="Masuda T."/>
            <person name="Sasaki-Sekimoto Y."/>
            <person name="Mashiguchi K."/>
            <person name="Awai K."/>
            <person name="Shimojima M."/>
            <person name="Masuda S."/>
            <person name="Iwai M."/>
            <person name="Nobusawa T."/>
            <person name="Narise T."/>
            <person name="Kondo S."/>
            <person name="Saito H."/>
            <person name="Sato R."/>
            <person name="Murakawa M."/>
            <person name="Ihara Y."/>
            <person name="Oshima-Yamada Y."/>
            <person name="Ohtaka K."/>
            <person name="Satoh M."/>
            <person name="Sonobe K."/>
            <person name="Ishii M."/>
            <person name="Ohtani R."/>
            <person name="Kanamori-Sato M."/>
            <person name="Honoki R."/>
            <person name="Miyazaki D."/>
            <person name="Mochizuki H."/>
            <person name="Umetsu J."/>
            <person name="Higashi K."/>
            <person name="Shibata D."/>
            <person name="Kamiya Y."/>
            <person name="Sato N."/>
            <person name="Nakamura Y."/>
            <person name="Tabata S."/>
            <person name="Ida S."/>
            <person name="Kurokawa K."/>
            <person name="Ohta H."/>
        </authorList>
    </citation>
    <scope>NUCLEOTIDE SEQUENCE [LARGE SCALE GENOMIC DNA]</scope>
    <source>
        <strain evidence="7 8">NIES-2285</strain>
    </source>
</reference>
<feature type="region of interest" description="Disordered" evidence="5">
    <location>
        <begin position="393"/>
        <end position="446"/>
    </location>
</feature>
<dbReference type="GO" id="GO:0008270">
    <property type="term" value="F:zinc ion binding"/>
    <property type="evidence" value="ECO:0007669"/>
    <property type="project" value="UniProtKB-KW"/>
</dbReference>
<keyword evidence="8" id="KW-1185">Reference proteome</keyword>
<gene>
    <name evidence="7" type="ORF">KFL_004800080</name>
</gene>
<dbReference type="EMBL" id="DF237429">
    <property type="protein sequence ID" value="GAQ89023.1"/>
    <property type="molecule type" value="Genomic_DNA"/>
</dbReference>
<name>A0A1Y1IEI8_KLENI</name>
<accession>A0A1Y1IEI8</accession>
<dbReference type="InterPro" id="IPR001841">
    <property type="entry name" value="Znf_RING"/>
</dbReference>
<evidence type="ECO:0000256" key="5">
    <source>
        <dbReference type="SAM" id="MobiDB-lite"/>
    </source>
</evidence>
<feature type="compositionally biased region" description="Low complexity" evidence="5">
    <location>
        <begin position="486"/>
        <end position="497"/>
    </location>
</feature>
<feature type="compositionally biased region" description="Basic and acidic residues" evidence="5">
    <location>
        <begin position="262"/>
        <end position="273"/>
    </location>
</feature>
<feature type="region of interest" description="Disordered" evidence="5">
    <location>
        <begin position="1"/>
        <end position="24"/>
    </location>
</feature>
<dbReference type="PANTHER" id="PTHR46858">
    <property type="entry name" value="OS05G0521000 PROTEIN"/>
    <property type="match status" value="1"/>
</dbReference>
<dbReference type="AlphaFoldDB" id="A0A1Y1IEI8"/>
<feature type="domain" description="RING-type" evidence="6">
    <location>
        <begin position="653"/>
        <end position="692"/>
    </location>
</feature>
<organism evidence="7 8">
    <name type="scientific">Klebsormidium nitens</name>
    <name type="common">Green alga</name>
    <name type="synonym">Ulothrix nitens</name>
    <dbReference type="NCBI Taxonomy" id="105231"/>
    <lineage>
        <taxon>Eukaryota</taxon>
        <taxon>Viridiplantae</taxon>
        <taxon>Streptophyta</taxon>
        <taxon>Klebsormidiophyceae</taxon>
        <taxon>Klebsormidiales</taxon>
        <taxon>Klebsormidiaceae</taxon>
        <taxon>Klebsormidium</taxon>
    </lineage>
</organism>
<evidence type="ECO:0000259" key="6">
    <source>
        <dbReference type="PROSITE" id="PS50089"/>
    </source>
</evidence>
<feature type="compositionally biased region" description="Basic and acidic residues" evidence="5">
    <location>
        <begin position="9"/>
        <end position="22"/>
    </location>
</feature>
<dbReference type="SUPFAM" id="SSF57850">
    <property type="entry name" value="RING/U-box"/>
    <property type="match status" value="1"/>
</dbReference>
<feature type="compositionally biased region" description="Basic and acidic residues" evidence="5">
    <location>
        <begin position="330"/>
        <end position="357"/>
    </location>
</feature>
<feature type="region of interest" description="Disordered" evidence="5">
    <location>
        <begin position="241"/>
        <end position="273"/>
    </location>
</feature>